<dbReference type="InterPro" id="IPR029058">
    <property type="entry name" value="AB_hydrolase_fold"/>
</dbReference>
<feature type="domain" description="AB hydrolase-1" evidence="2">
    <location>
        <begin position="30"/>
        <end position="294"/>
    </location>
</feature>
<name>A0A810L2Z3_9ACTN</name>
<dbReference type="GO" id="GO:0016787">
    <property type="term" value="F:hydrolase activity"/>
    <property type="evidence" value="ECO:0007669"/>
    <property type="project" value="UniProtKB-KW"/>
</dbReference>
<evidence type="ECO:0000313" key="3">
    <source>
        <dbReference type="EMBL" id="BCJ29763.1"/>
    </source>
</evidence>
<accession>A0A810L2Z3</accession>
<evidence type="ECO:0000256" key="1">
    <source>
        <dbReference type="ARBA" id="ARBA00022801"/>
    </source>
</evidence>
<keyword evidence="1" id="KW-0378">Hydrolase</keyword>
<evidence type="ECO:0000259" key="2">
    <source>
        <dbReference type="Pfam" id="PF12697"/>
    </source>
</evidence>
<keyword evidence="4" id="KW-1185">Reference proteome</keyword>
<dbReference type="InterPro" id="IPR000073">
    <property type="entry name" value="AB_hydrolase_1"/>
</dbReference>
<reference evidence="3" key="1">
    <citation type="submission" date="2020-08" db="EMBL/GenBank/DDBJ databases">
        <title>Whole genome shotgun sequence of Actinocatenispora sera NBRC 101916.</title>
        <authorList>
            <person name="Komaki H."/>
            <person name="Tamura T."/>
        </authorList>
    </citation>
    <scope>NUCLEOTIDE SEQUENCE</scope>
    <source>
        <strain evidence="3">NBRC 101916</strain>
    </source>
</reference>
<proteinExistence type="predicted"/>
<gene>
    <name evidence="3" type="ORF">Asera_38710</name>
</gene>
<dbReference type="Gene3D" id="3.40.50.1820">
    <property type="entry name" value="alpha/beta hydrolase"/>
    <property type="match status" value="1"/>
</dbReference>
<dbReference type="OrthoDB" id="7185741at2"/>
<dbReference type="Proteomes" id="UP000680750">
    <property type="component" value="Chromosome"/>
</dbReference>
<protein>
    <recommendedName>
        <fullName evidence="2">AB hydrolase-1 domain-containing protein</fullName>
    </recommendedName>
</protein>
<dbReference type="Pfam" id="PF12697">
    <property type="entry name" value="Abhydrolase_6"/>
    <property type="match status" value="1"/>
</dbReference>
<dbReference type="EMBL" id="AP023354">
    <property type="protein sequence ID" value="BCJ29763.1"/>
    <property type="molecule type" value="Genomic_DNA"/>
</dbReference>
<dbReference type="PANTHER" id="PTHR43798:SF31">
    <property type="entry name" value="AB HYDROLASE SUPERFAMILY PROTEIN YCLE"/>
    <property type="match status" value="1"/>
</dbReference>
<dbReference type="InterPro" id="IPR050266">
    <property type="entry name" value="AB_hydrolase_sf"/>
</dbReference>
<dbReference type="RefSeq" id="WP_051802660.1">
    <property type="nucleotide sequence ID" value="NZ_AP023354.1"/>
</dbReference>
<dbReference type="GO" id="GO:0016020">
    <property type="term" value="C:membrane"/>
    <property type="evidence" value="ECO:0007669"/>
    <property type="project" value="TreeGrafter"/>
</dbReference>
<evidence type="ECO:0000313" key="4">
    <source>
        <dbReference type="Proteomes" id="UP000680750"/>
    </source>
</evidence>
<organism evidence="3 4">
    <name type="scientific">Actinocatenispora sera</name>
    <dbReference type="NCBI Taxonomy" id="390989"/>
    <lineage>
        <taxon>Bacteria</taxon>
        <taxon>Bacillati</taxon>
        <taxon>Actinomycetota</taxon>
        <taxon>Actinomycetes</taxon>
        <taxon>Micromonosporales</taxon>
        <taxon>Micromonosporaceae</taxon>
        <taxon>Actinocatenispora</taxon>
    </lineage>
</organism>
<dbReference type="KEGG" id="aser:Asera_38710"/>
<dbReference type="PANTHER" id="PTHR43798">
    <property type="entry name" value="MONOACYLGLYCEROL LIPASE"/>
    <property type="match status" value="1"/>
</dbReference>
<sequence>MPGGWHSRSELRTLDGELVHVVDGGTGPVVLFCCGLGQSWFDWDAVVPLLRGYRLVRLDRPGLGLSPRSARPSTLDVEAARIAAAADRFSPAAPVTVVAHSAAALHAEAYARTAPDRLAGLVLVDPSYEPDAVASEQPLRGLETLARQADAPLSALLAAVPVARLIGPPAVRLAYRLGTARRLTGPDRPGWPPRPDPVPDALDAVHSSGETLASIVAELAAYRGQAVALRAMRAAPFPPVPVRVLAATYGLGTDRAAAWSAATAALAAELSAGHQALPDAAHLAMLDRPDAVATAVRSLAPAHP</sequence>
<dbReference type="SUPFAM" id="SSF53474">
    <property type="entry name" value="alpha/beta-Hydrolases"/>
    <property type="match status" value="1"/>
</dbReference>
<dbReference type="AlphaFoldDB" id="A0A810L2Z3"/>